<name>A0A1S2LFI5_9BACI</name>
<proteinExistence type="predicted"/>
<dbReference type="GO" id="GO:0043937">
    <property type="term" value="P:regulation of sporulation"/>
    <property type="evidence" value="ECO:0007669"/>
    <property type="project" value="InterPro"/>
</dbReference>
<dbReference type="Pfam" id="PF09388">
    <property type="entry name" value="SpoOE-like"/>
    <property type="match status" value="1"/>
</dbReference>
<dbReference type="InterPro" id="IPR036638">
    <property type="entry name" value="HLH_DNA-bd_sf"/>
</dbReference>
<sequence>MGVTYMLNTLNLIEKIEEKRREMLQISLKYGISSKQTIKCSQELDDLLNLYDKLKNYTSKTYVFLPYLIIQLMSI</sequence>
<organism evidence="1 2">
    <name type="scientific">Anaerobacillus alkalilacustris</name>
    <dbReference type="NCBI Taxonomy" id="393763"/>
    <lineage>
        <taxon>Bacteria</taxon>
        <taxon>Bacillati</taxon>
        <taxon>Bacillota</taxon>
        <taxon>Bacilli</taxon>
        <taxon>Bacillales</taxon>
        <taxon>Bacillaceae</taxon>
        <taxon>Anaerobacillus</taxon>
    </lineage>
</organism>
<evidence type="ECO:0000313" key="1">
    <source>
        <dbReference type="EMBL" id="OIJ11084.1"/>
    </source>
</evidence>
<protein>
    <recommendedName>
        <fullName evidence="3">Aspartyl-phosphate phosphatase Spo0E family protein</fullName>
    </recommendedName>
</protein>
<accession>A0A1S2LFI5</accession>
<comment type="caution">
    <text evidence="1">The sequence shown here is derived from an EMBL/GenBank/DDBJ whole genome shotgun (WGS) entry which is preliminary data.</text>
</comment>
<dbReference type="Gene3D" id="4.10.280.10">
    <property type="entry name" value="Helix-loop-helix DNA-binding domain"/>
    <property type="match status" value="1"/>
</dbReference>
<dbReference type="InterPro" id="IPR018540">
    <property type="entry name" value="Spo0E-like"/>
</dbReference>
<dbReference type="EMBL" id="MLQR01000045">
    <property type="protein sequence ID" value="OIJ11084.1"/>
    <property type="molecule type" value="Genomic_DNA"/>
</dbReference>
<dbReference type="GO" id="GO:0046983">
    <property type="term" value="F:protein dimerization activity"/>
    <property type="evidence" value="ECO:0007669"/>
    <property type="project" value="InterPro"/>
</dbReference>
<dbReference type="AlphaFoldDB" id="A0A1S2LFI5"/>
<reference evidence="1 2" key="1">
    <citation type="submission" date="2016-10" db="EMBL/GenBank/DDBJ databases">
        <title>Draft genome sequences of four alkaliphilic bacteria belonging to the Anaerobacillus genus.</title>
        <authorList>
            <person name="Bassil N.M."/>
            <person name="Lloyd J.R."/>
        </authorList>
    </citation>
    <scope>NUCLEOTIDE SEQUENCE [LARGE SCALE GENOMIC DNA]</scope>
    <source>
        <strain evidence="1 2">DSM 18345</strain>
    </source>
</reference>
<dbReference type="InterPro" id="IPR053028">
    <property type="entry name" value="Spo0E-like_phosphatase"/>
</dbReference>
<evidence type="ECO:0000313" key="2">
    <source>
        <dbReference type="Proteomes" id="UP000179524"/>
    </source>
</evidence>
<dbReference type="PANTHER" id="PTHR41263">
    <property type="entry name" value="ASPARTYL-PHOSPHATE PHOSPHATASE YISI"/>
    <property type="match status" value="1"/>
</dbReference>
<dbReference type="PANTHER" id="PTHR41263:SF1">
    <property type="entry name" value="ASPARTYL-PHOSPHATE PHOSPHATASE YISI"/>
    <property type="match status" value="1"/>
</dbReference>
<dbReference type="SUPFAM" id="SSF140500">
    <property type="entry name" value="BAS1536-like"/>
    <property type="match status" value="1"/>
</dbReference>
<dbReference type="Proteomes" id="UP000179524">
    <property type="component" value="Unassembled WGS sequence"/>
</dbReference>
<evidence type="ECO:0008006" key="3">
    <source>
        <dbReference type="Google" id="ProtNLM"/>
    </source>
</evidence>
<gene>
    <name evidence="1" type="ORF">BKP37_16880</name>
</gene>
<dbReference type="InterPro" id="IPR037208">
    <property type="entry name" value="Spo0E-like_sf"/>
</dbReference>
<keyword evidence="2" id="KW-1185">Reference proteome</keyword>